<comment type="caution">
    <text evidence="5">The sequence shown here is derived from an EMBL/GenBank/DDBJ whole genome shotgun (WGS) entry which is preliminary data.</text>
</comment>
<keyword evidence="6" id="KW-1185">Reference proteome</keyword>
<dbReference type="Proteomes" id="UP001500368">
    <property type="component" value="Unassembled WGS sequence"/>
</dbReference>
<accession>A0ABP9FYG9</accession>
<evidence type="ECO:0000256" key="1">
    <source>
        <dbReference type="ARBA" id="ARBA00008276"/>
    </source>
</evidence>
<sequence>MTLEQLAELPIAELEEAVIFSEWRELRRASTRSLTRTAALMTALNYEPTQPPHQVIGVVGSKGKGTAAAYASAALAGLGYRVGTVMSPGAVSNADRIRIAGRVVEEPVRRRVLLQIESARRQLPPATAESGYLAPTGLFLLMGMMIFAQEGIDVAVAEAGIGGASDDLSHWPLKGVVVTGIFAEHLEILGPTVADVARDKASVVTSSTRFCVSFPQSAEVAQILIQRCSSREAVLLESGLWEYRMVEHLPAGFGRTNAALGVAAARAFHGVVGAEQEADLLAALRSVQYPGRLSLHRFGEQECVVDSAVSAAGLDAALDYCRQTWGHQDHQVLVCLPPSKDLAGFIQRLRQFPGRKVFVKIPGAYTGMPERDAWPWEWVTDDQLDSMLRQGHTLAAGTVLFTSLVLRTLKVDAERLFLA</sequence>
<protein>
    <submittedName>
        <fullName evidence="5">Folylpolyglutamate synthase/dihydrofolate synthase family protein</fullName>
    </submittedName>
</protein>
<reference evidence="6" key="1">
    <citation type="journal article" date="2019" name="Int. J. Syst. Evol. Microbiol.">
        <title>The Global Catalogue of Microorganisms (GCM) 10K type strain sequencing project: providing services to taxonomists for standard genome sequencing and annotation.</title>
        <authorList>
            <consortium name="The Broad Institute Genomics Platform"/>
            <consortium name="The Broad Institute Genome Sequencing Center for Infectious Disease"/>
            <person name="Wu L."/>
            <person name="Ma J."/>
        </authorList>
    </citation>
    <scope>NUCLEOTIDE SEQUENCE [LARGE SCALE GENOMIC DNA]</scope>
    <source>
        <strain evidence="6">JCM 19129</strain>
    </source>
</reference>
<dbReference type="EMBL" id="BAABLW010000007">
    <property type="protein sequence ID" value="GAA4922168.1"/>
    <property type="molecule type" value="Genomic_DNA"/>
</dbReference>
<comment type="similarity">
    <text evidence="1">Belongs to the folylpolyglutamate synthase family.</text>
</comment>
<name>A0ABP9FYG9_9MICC</name>
<keyword evidence="2" id="KW-0436">Ligase</keyword>
<organism evidence="5 6">
    <name type="scientific">Nesterenkonia rhizosphaerae</name>
    <dbReference type="NCBI Taxonomy" id="1348272"/>
    <lineage>
        <taxon>Bacteria</taxon>
        <taxon>Bacillati</taxon>
        <taxon>Actinomycetota</taxon>
        <taxon>Actinomycetes</taxon>
        <taxon>Micrococcales</taxon>
        <taxon>Micrococcaceae</taxon>
        <taxon>Nesterenkonia</taxon>
    </lineage>
</organism>
<gene>
    <name evidence="5" type="ORF">GCM10025790_18650</name>
</gene>
<evidence type="ECO:0000256" key="3">
    <source>
        <dbReference type="ARBA" id="ARBA00022741"/>
    </source>
</evidence>
<evidence type="ECO:0000313" key="5">
    <source>
        <dbReference type="EMBL" id="GAA4922168.1"/>
    </source>
</evidence>
<dbReference type="SUPFAM" id="SSF53623">
    <property type="entry name" value="MurD-like peptide ligases, catalytic domain"/>
    <property type="match status" value="1"/>
</dbReference>
<proteinExistence type="inferred from homology"/>
<dbReference type="InterPro" id="IPR036565">
    <property type="entry name" value="Mur-like_cat_sf"/>
</dbReference>
<dbReference type="Gene3D" id="3.40.1190.10">
    <property type="entry name" value="Mur-like, catalytic domain"/>
    <property type="match status" value="1"/>
</dbReference>
<evidence type="ECO:0000256" key="2">
    <source>
        <dbReference type="ARBA" id="ARBA00022598"/>
    </source>
</evidence>
<evidence type="ECO:0000256" key="4">
    <source>
        <dbReference type="ARBA" id="ARBA00022840"/>
    </source>
</evidence>
<keyword evidence="4" id="KW-0067">ATP-binding</keyword>
<dbReference type="PANTHER" id="PTHR11136">
    <property type="entry name" value="FOLYLPOLYGLUTAMATE SYNTHASE-RELATED"/>
    <property type="match status" value="1"/>
</dbReference>
<keyword evidence="3" id="KW-0547">Nucleotide-binding</keyword>
<dbReference type="RefSeq" id="WP_345477757.1">
    <property type="nucleotide sequence ID" value="NZ_BAABLW010000007.1"/>
</dbReference>
<dbReference type="InterPro" id="IPR001645">
    <property type="entry name" value="Folylpolyglutamate_synth"/>
</dbReference>
<evidence type="ECO:0000313" key="6">
    <source>
        <dbReference type="Proteomes" id="UP001500368"/>
    </source>
</evidence>
<dbReference type="PANTHER" id="PTHR11136:SF0">
    <property type="entry name" value="DIHYDROFOLATE SYNTHETASE-RELATED"/>
    <property type="match status" value="1"/>
</dbReference>